<dbReference type="InParanoid" id="M1DUE6"/>
<evidence type="ECO:0000313" key="4">
    <source>
        <dbReference type="Proteomes" id="UP000011115"/>
    </source>
</evidence>
<dbReference type="HOGENOM" id="CLU_028647_4_0_1"/>
<feature type="compositionally biased region" description="Low complexity" evidence="1">
    <location>
        <begin position="181"/>
        <end position="192"/>
    </location>
</feature>
<evidence type="ECO:0000313" key="3">
    <source>
        <dbReference type="EnsemblPlants" id="PGSC0003DMT400094574"/>
    </source>
</evidence>
<sequence>MYHAATLNQALLGRQPKMYNLANDSSGPVHPGTGQQPDQTVPFRSGTGTMAPKKLVTYTKHGKSKSVAPSFRLINEDNDVETDPAYVPPNTRTSPTAPRVTRGTPRKVIPDVVIVSQSNEKHTLIGSPTGAASSSENGSTSSSKSAHASGSKSSHASGFESTHVEGLIAKSATSFYENEQATSSDEATSSESVPAPRSNNPTPGAGEPNRWCVEGQWQIYRDAKMKNDKEKMARLITKELRVLTGSLHTVPNIHRLFKLHKCDWMARDPGTYNEEIVWEFYASYAATLQGYLVDISHATISRFLYGLTTGHSWPLNTTEFDCRWDIVRGDGERAEWVTAPQLGIRKATLNFVVKFFWLLVRNTVSPTKADNQLTWDRAVMVAVFVAGLGIDFPRMLLTEIHERAFKTSTTYPFPCLIRDEVNVVAPRREPQVEAVSRDPSSSKSTPPSGAVVFPLARVQKLEAHMATLLHHIQPWMQKSIVESEARIEKIVAKQTKQQIQAVHKRLDAFELRVLVSQPPTSIFPLSGGSCKRESKQEEQAVRASILDEELHQKKALEAVDGASSSVPVRIYVSTTDGAVRVADSTTDGVVLVDAGTT</sequence>
<dbReference type="InterPro" id="IPR046796">
    <property type="entry name" value="Transposase_32_dom"/>
</dbReference>
<feature type="region of interest" description="Disordered" evidence="1">
    <location>
        <begin position="79"/>
        <end position="160"/>
    </location>
</feature>
<keyword evidence="4" id="KW-1185">Reference proteome</keyword>
<reference evidence="4" key="1">
    <citation type="journal article" date="2011" name="Nature">
        <title>Genome sequence and analysis of the tuber crop potato.</title>
        <authorList>
            <consortium name="The Potato Genome Sequencing Consortium"/>
        </authorList>
    </citation>
    <scope>NUCLEOTIDE SEQUENCE [LARGE SCALE GENOMIC DNA]</scope>
    <source>
        <strain evidence="4">cv. DM1-3 516 R44</strain>
    </source>
</reference>
<dbReference type="Proteomes" id="UP000011115">
    <property type="component" value="Unassembled WGS sequence"/>
</dbReference>
<feature type="compositionally biased region" description="Low complexity" evidence="1">
    <location>
        <begin position="131"/>
        <end position="158"/>
    </location>
</feature>
<organism evidence="3 4">
    <name type="scientific">Solanum tuberosum</name>
    <name type="common">Potato</name>
    <dbReference type="NCBI Taxonomy" id="4113"/>
    <lineage>
        <taxon>Eukaryota</taxon>
        <taxon>Viridiplantae</taxon>
        <taxon>Streptophyta</taxon>
        <taxon>Embryophyta</taxon>
        <taxon>Tracheophyta</taxon>
        <taxon>Spermatophyta</taxon>
        <taxon>Magnoliopsida</taxon>
        <taxon>eudicotyledons</taxon>
        <taxon>Gunneridae</taxon>
        <taxon>Pentapetalae</taxon>
        <taxon>asterids</taxon>
        <taxon>lamiids</taxon>
        <taxon>Solanales</taxon>
        <taxon>Solanaceae</taxon>
        <taxon>Solanoideae</taxon>
        <taxon>Solaneae</taxon>
        <taxon>Solanum</taxon>
    </lineage>
</organism>
<dbReference type="PaxDb" id="4113-PGSC0003DMT400094574"/>
<reference evidence="3" key="2">
    <citation type="submission" date="2015-06" db="UniProtKB">
        <authorList>
            <consortium name="EnsemblPlants"/>
        </authorList>
    </citation>
    <scope>IDENTIFICATION</scope>
    <source>
        <strain evidence="3">DM1-3 516 R44</strain>
    </source>
</reference>
<dbReference type="Gramene" id="PGSC0003DMT400094574">
    <property type="protein sequence ID" value="PGSC0003DMT400094574"/>
    <property type="gene ID" value="PGSC0003DMG400044145"/>
</dbReference>
<name>M1DUE6_SOLTU</name>
<proteinExistence type="predicted"/>
<dbReference type="Pfam" id="PF20167">
    <property type="entry name" value="Transposase_32"/>
    <property type="match status" value="1"/>
</dbReference>
<protein>
    <submittedName>
        <fullName evidence="3">Integrase core domain containing protein</fullName>
    </submittedName>
</protein>
<accession>M1DUE6</accession>
<evidence type="ECO:0000256" key="1">
    <source>
        <dbReference type="SAM" id="MobiDB-lite"/>
    </source>
</evidence>
<feature type="compositionally biased region" description="Polar residues" evidence="1">
    <location>
        <begin position="438"/>
        <end position="447"/>
    </location>
</feature>
<feature type="region of interest" description="Disordered" evidence="1">
    <location>
        <begin position="25"/>
        <end position="46"/>
    </location>
</feature>
<feature type="region of interest" description="Disordered" evidence="1">
    <location>
        <begin position="176"/>
        <end position="210"/>
    </location>
</feature>
<feature type="region of interest" description="Disordered" evidence="1">
    <location>
        <begin position="429"/>
        <end position="448"/>
    </location>
</feature>
<dbReference type="EnsemblPlants" id="PGSC0003DMT400094574">
    <property type="protein sequence ID" value="PGSC0003DMT400094574"/>
    <property type="gene ID" value="PGSC0003DMG400044145"/>
</dbReference>
<evidence type="ECO:0000259" key="2">
    <source>
        <dbReference type="Pfam" id="PF20167"/>
    </source>
</evidence>
<feature type="domain" description="Putative plant transposon protein" evidence="2">
    <location>
        <begin position="260"/>
        <end position="418"/>
    </location>
</feature>
<dbReference type="AlphaFoldDB" id="M1DUE6"/>